<evidence type="ECO:0000256" key="2">
    <source>
        <dbReference type="SAM" id="Phobius"/>
    </source>
</evidence>
<dbReference type="GO" id="GO:0004143">
    <property type="term" value="F:ATP-dependent diacylglycerol kinase activity"/>
    <property type="evidence" value="ECO:0007669"/>
    <property type="project" value="InterPro"/>
</dbReference>
<evidence type="ECO:0008006" key="5">
    <source>
        <dbReference type="Google" id="ProtNLM"/>
    </source>
</evidence>
<evidence type="ECO:0000313" key="3">
    <source>
        <dbReference type="EMBL" id="KAF2773271.1"/>
    </source>
</evidence>
<proteinExistence type="predicted"/>
<reference evidence="3" key="1">
    <citation type="journal article" date="2020" name="Stud. Mycol.">
        <title>101 Dothideomycetes genomes: a test case for predicting lifestyles and emergence of pathogens.</title>
        <authorList>
            <person name="Haridas S."/>
            <person name="Albert R."/>
            <person name="Binder M."/>
            <person name="Bloem J."/>
            <person name="Labutti K."/>
            <person name="Salamov A."/>
            <person name="Andreopoulos B."/>
            <person name="Baker S."/>
            <person name="Barry K."/>
            <person name="Bills G."/>
            <person name="Bluhm B."/>
            <person name="Cannon C."/>
            <person name="Castanera R."/>
            <person name="Culley D."/>
            <person name="Daum C."/>
            <person name="Ezra D."/>
            <person name="Gonzalez J."/>
            <person name="Henrissat B."/>
            <person name="Kuo A."/>
            <person name="Liang C."/>
            <person name="Lipzen A."/>
            <person name="Lutzoni F."/>
            <person name="Magnuson J."/>
            <person name="Mondo S."/>
            <person name="Nolan M."/>
            <person name="Ohm R."/>
            <person name="Pangilinan J."/>
            <person name="Park H.-J."/>
            <person name="Ramirez L."/>
            <person name="Alfaro M."/>
            <person name="Sun H."/>
            <person name="Tritt A."/>
            <person name="Yoshinaga Y."/>
            <person name="Zwiers L.-H."/>
            <person name="Turgeon B."/>
            <person name="Goodwin S."/>
            <person name="Spatafora J."/>
            <person name="Crous P."/>
            <person name="Grigoriev I."/>
        </authorList>
    </citation>
    <scope>NUCLEOTIDE SEQUENCE</scope>
    <source>
        <strain evidence="3">CBS 116005</strain>
    </source>
</reference>
<keyword evidence="2" id="KW-0472">Membrane</keyword>
<evidence type="ECO:0000313" key="4">
    <source>
        <dbReference type="Proteomes" id="UP000799436"/>
    </source>
</evidence>
<keyword evidence="2" id="KW-1133">Transmembrane helix</keyword>
<dbReference type="InterPro" id="IPR037997">
    <property type="entry name" value="Dgk1-like"/>
</dbReference>
<feature type="transmembrane region" description="Helical" evidence="2">
    <location>
        <begin position="263"/>
        <end position="285"/>
    </location>
</feature>
<dbReference type="PANTHER" id="PTHR31303">
    <property type="entry name" value="CTP-DEPENDENT DIACYLGLYCEROL KINASE 1"/>
    <property type="match status" value="1"/>
</dbReference>
<feature type="compositionally biased region" description="Polar residues" evidence="1">
    <location>
        <begin position="107"/>
        <end position="117"/>
    </location>
</feature>
<sequence length="412" mass="44436">MSSQYQIPSTPRVISPSPPHSEQSHKDDYFPPTTRSKVQRKGSVEPIAEGADDQHGEDPDFARARTRSRSPQLQRRATGVPTTNGGVTTSAKTGMPSSAGGGRSRKTTPATPTSSNGHAPEEANGFLSPASAYPQGYGSAYWRNLSRSPSPLGLIPIHREWRAFIHKHEGPRKILHVSIGFLTLAFYYQGYQPTQIHPVLLSMLIPIFTADLIRFRWPAFNALYIKLLGPFMRESEAHDRFNGVISYIAGLWATMRFCRKDVAVMSVLLLSWCDTAASTFGRLWGKYTPRVRKGKSLAGSVAAFTVGVITAAGFWGVVAPSGYGSSMNTGVNRFAFEGTLTLPSQMRGALGLSEREASVGGVWALAAISVISGLAASVSEAMDLWGLDDNLTIPILCGLELGAFLWGCGSGV</sequence>
<keyword evidence="2" id="KW-0812">Transmembrane</keyword>
<organism evidence="3 4">
    <name type="scientific">Teratosphaeria nubilosa</name>
    <dbReference type="NCBI Taxonomy" id="161662"/>
    <lineage>
        <taxon>Eukaryota</taxon>
        <taxon>Fungi</taxon>
        <taxon>Dikarya</taxon>
        <taxon>Ascomycota</taxon>
        <taxon>Pezizomycotina</taxon>
        <taxon>Dothideomycetes</taxon>
        <taxon>Dothideomycetidae</taxon>
        <taxon>Mycosphaerellales</taxon>
        <taxon>Teratosphaeriaceae</taxon>
        <taxon>Teratosphaeria</taxon>
    </lineage>
</organism>
<feature type="transmembrane region" description="Helical" evidence="2">
    <location>
        <begin position="297"/>
        <end position="318"/>
    </location>
</feature>
<dbReference type="AlphaFoldDB" id="A0A6G1LK02"/>
<dbReference type="GO" id="GO:0005789">
    <property type="term" value="C:endoplasmic reticulum membrane"/>
    <property type="evidence" value="ECO:0007669"/>
    <property type="project" value="TreeGrafter"/>
</dbReference>
<dbReference type="PANTHER" id="PTHR31303:SF1">
    <property type="entry name" value="CTP-DEPENDENT DIACYLGLYCEROL KINASE 1"/>
    <property type="match status" value="1"/>
</dbReference>
<accession>A0A6G1LK02</accession>
<evidence type="ECO:0000256" key="1">
    <source>
        <dbReference type="SAM" id="MobiDB-lite"/>
    </source>
</evidence>
<dbReference type="EMBL" id="ML995811">
    <property type="protein sequence ID" value="KAF2773271.1"/>
    <property type="molecule type" value="Genomic_DNA"/>
</dbReference>
<keyword evidence="4" id="KW-1185">Reference proteome</keyword>
<dbReference type="Proteomes" id="UP000799436">
    <property type="component" value="Unassembled WGS sequence"/>
</dbReference>
<feature type="region of interest" description="Disordered" evidence="1">
    <location>
        <begin position="1"/>
        <end position="127"/>
    </location>
</feature>
<feature type="transmembrane region" description="Helical" evidence="2">
    <location>
        <begin position="360"/>
        <end position="378"/>
    </location>
</feature>
<dbReference type="GO" id="GO:0006654">
    <property type="term" value="P:phosphatidic acid biosynthetic process"/>
    <property type="evidence" value="ECO:0007669"/>
    <property type="project" value="TreeGrafter"/>
</dbReference>
<feature type="compositionally biased region" description="Basic and acidic residues" evidence="1">
    <location>
        <begin position="52"/>
        <end position="63"/>
    </location>
</feature>
<name>A0A6G1LK02_9PEZI</name>
<protein>
    <recommendedName>
        <fullName evidence="5">Phosphatidate cytidylyltransferase</fullName>
    </recommendedName>
</protein>
<feature type="compositionally biased region" description="Low complexity" evidence="1">
    <location>
        <begin position="78"/>
        <end position="89"/>
    </location>
</feature>
<gene>
    <name evidence="3" type="ORF">EJ03DRAFT_124941</name>
</gene>
<dbReference type="OrthoDB" id="5673at2759"/>